<dbReference type="STRING" id="546871.SAMN04488543_4141"/>
<dbReference type="Pfam" id="PF00590">
    <property type="entry name" value="TP_methylase"/>
    <property type="match status" value="1"/>
</dbReference>
<feature type="domain" description="Tetrapyrrole methylase" evidence="6">
    <location>
        <begin position="5"/>
        <end position="230"/>
    </location>
</feature>
<protein>
    <submittedName>
        <fullName evidence="7">Precorrin-6A synthase (Deacetylating)</fullName>
    </submittedName>
</protein>
<dbReference type="Gene3D" id="3.30.950.10">
    <property type="entry name" value="Methyltransferase, Cobalt-precorrin-4 Transmethylase, Domain 2"/>
    <property type="match status" value="1"/>
</dbReference>
<comment type="pathway">
    <text evidence="1">Cofactor biosynthesis; adenosylcobalamin biosynthesis.</text>
</comment>
<dbReference type="GO" id="GO:0009236">
    <property type="term" value="P:cobalamin biosynthetic process"/>
    <property type="evidence" value="ECO:0007669"/>
    <property type="project" value="UniProtKB-KW"/>
</dbReference>
<dbReference type="GO" id="GO:0032259">
    <property type="term" value="P:methylation"/>
    <property type="evidence" value="ECO:0007669"/>
    <property type="project" value="UniProtKB-KW"/>
</dbReference>
<keyword evidence="5" id="KW-0949">S-adenosyl-L-methionine</keyword>
<evidence type="ECO:0000259" key="6">
    <source>
        <dbReference type="Pfam" id="PF00590"/>
    </source>
</evidence>
<gene>
    <name evidence="7" type="ORF">SAMN04488543_4141</name>
</gene>
<name>A0A1H2A146_9ACTN</name>
<evidence type="ECO:0000313" key="8">
    <source>
        <dbReference type="Proteomes" id="UP000199092"/>
    </source>
</evidence>
<evidence type="ECO:0000256" key="1">
    <source>
        <dbReference type="ARBA" id="ARBA00004953"/>
    </source>
</evidence>
<dbReference type="InterPro" id="IPR014777">
    <property type="entry name" value="4pyrrole_Mease_sub1"/>
</dbReference>
<dbReference type="Gene3D" id="3.40.1010.10">
    <property type="entry name" value="Cobalt-precorrin-4 Transmethylase, Domain 1"/>
    <property type="match status" value="1"/>
</dbReference>
<evidence type="ECO:0000256" key="2">
    <source>
        <dbReference type="ARBA" id="ARBA00022573"/>
    </source>
</evidence>
<dbReference type="InterPro" id="IPR014776">
    <property type="entry name" value="4pyrrole_Mease_sub2"/>
</dbReference>
<dbReference type="RefSeq" id="WP_091415656.1">
    <property type="nucleotide sequence ID" value="NZ_LT629749.1"/>
</dbReference>
<organism evidence="7 8">
    <name type="scientific">Friedmanniella luteola</name>
    <dbReference type="NCBI Taxonomy" id="546871"/>
    <lineage>
        <taxon>Bacteria</taxon>
        <taxon>Bacillati</taxon>
        <taxon>Actinomycetota</taxon>
        <taxon>Actinomycetes</taxon>
        <taxon>Propionibacteriales</taxon>
        <taxon>Nocardioidaceae</taxon>
        <taxon>Friedmanniella</taxon>
    </lineage>
</organism>
<dbReference type="NCBIfam" id="TIGR02434">
    <property type="entry name" value="CobF"/>
    <property type="match status" value="1"/>
</dbReference>
<evidence type="ECO:0000256" key="3">
    <source>
        <dbReference type="ARBA" id="ARBA00022603"/>
    </source>
</evidence>
<dbReference type="GO" id="GO:0043819">
    <property type="term" value="F:precorrin-6A synthase (deacetylating) activity"/>
    <property type="evidence" value="ECO:0007669"/>
    <property type="project" value="InterPro"/>
</dbReference>
<dbReference type="PIRSF" id="PIRSF036525">
    <property type="entry name" value="CobF"/>
    <property type="match status" value="1"/>
</dbReference>
<dbReference type="SUPFAM" id="SSF53790">
    <property type="entry name" value="Tetrapyrrole methylase"/>
    <property type="match status" value="1"/>
</dbReference>
<evidence type="ECO:0000313" key="7">
    <source>
        <dbReference type="EMBL" id="SDT39589.1"/>
    </source>
</evidence>
<sequence length="266" mass="28746">MSVEVLVIGIGSGDPGHLTGEAVAAMRRVDLFLVADKGEVKGDLATLRTELCRTVLGPDGYRLVEVPDPPRGPDAQRDTAAYTAGVRDWHAARAERYAEVVRREVGPDGVVGFLVWGDPAFYDSTLRIVAAVAEHGVELRTTVIPGISSLQLLAARHRLVLNGVGGSVHVTTGRRLLAEYRVDLGDVVVMLDGTLTCARLLGEHPDLEIFWGAQLGLADEALVAGRLADVLDEIRRVRLRLRAERGWVMDTYLLRSGPDPAPRPPG</sequence>
<dbReference type="PANTHER" id="PTHR43467">
    <property type="entry name" value="COBALT-PRECORRIN-2 C(20)-METHYLTRANSFERASE"/>
    <property type="match status" value="1"/>
</dbReference>
<keyword evidence="3" id="KW-0489">Methyltransferase</keyword>
<dbReference type="OrthoDB" id="9787471at2"/>
<keyword evidence="4" id="KW-0808">Transferase</keyword>
<dbReference type="CDD" id="cd11643">
    <property type="entry name" value="Precorrin-6A-synthase"/>
    <property type="match status" value="1"/>
</dbReference>
<dbReference type="InterPro" id="IPR000878">
    <property type="entry name" value="4pyrrol_Mease"/>
</dbReference>
<dbReference type="InterPro" id="IPR012797">
    <property type="entry name" value="CobF"/>
</dbReference>
<dbReference type="AlphaFoldDB" id="A0A1H2A146"/>
<evidence type="ECO:0000256" key="5">
    <source>
        <dbReference type="ARBA" id="ARBA00022691"/>
    </source>
</evidence>
<accession>A0A1H2A146</accession>
<dbReference type="PANTHER" id="PTHR43467:SF1">
    <property type="entry name" value="PRECORRIN-6A SYNTHASE [DEACETYLATING]"/>
    <property type="match status" value="1"/>
</dbReference>
<dbReference type="InterPro" id="IPR035996">
    <property type="entry name" value="4pyrrol_Methylase_sf"/>
</dbReference>
<dbReference type="Proteomes" id="UP000199092">
    <property type="component" value="Chromosome I"/>
</dbReference>
<dbReference type="EMBL" id="LT629749">
    <property type="protein sequence ID" value="SDT39589.1"/>
    <property type="molecule type" value="Genomic_DNA"/>
</dbReference>
<keyword evidence="8" id="KW-1185">Reference proteome</keyword>
<keyword evidence="2" id="KW-0169">Cobalamin biosynthesis</keyword>
<reference evidence="7 8" key="1">
    <citation type="submission" date="2016-10" db="EMBL/GenBank/DDBJ databases">
        <authorList>
            <person name="de Groot N.N."/>
        </authorList>
    </citation>
    <scope>NUCLEOTIDE SEQUENCE [LARGE SCALE GENOMIC DNA]</scope>
    <source>
        <strain evidence="7 8">DSM 21741</strain>
    </source>
</reference>
<evidence type="ECO:0000256" key="4">
    <source>
        <dbReference type="ARBA" id="ARBA00022679"/>
    </source>
</evidence>
<proteinExistence type="predicted"/>